<dbReference type="EMBL" id="KZ305065">
    <property type="protein sequence ID" value="PIA31823.1"/>
    <property type="molecule type" value="Genomic_DNA"/>
</dbReference>
<keyword evidence="4" id="KW-0472">Membrane</keyword>
<name>A0A2G5CKM1_AQUCA</name>
<protein>
    <submittedName>
        <fullName evidence="5">Uncharacterized protein</fullName>
    </submittedName>
</protein>
<dbReference type="AlphaFoldDB" id="A0A2G5CKM1"/>
<proteinExistence type="predicted"/>
<comment type="subcellular location">
    <subcellularLocation>
        <location evidence="1">Membrane</location>
        <topology evidence="1">Multi-pass membrane protein</topology>
    </subcellularLocation>
</comment>
<evidence type="ECO:0000313" key="5">
    <source>
        <dbReference type="EMBL" id="PIA31823.1"/>
    </source>
</evidence>
<sequence>MINPIKSKTAITCLQFFEALPFAAFASLLVETTKSLNLLIEEVEELGRATHYEDFHEDTEIKIVITSEKADSKNNQITISDRSQGAKQLDIIGYCLRNICCCS</sequence>
<keyword evidence="6" id="KW-1185">Reference proteome</keyword>
<dbReference type="GO" id="GO:0015743">
    <property type="term" value="P:malate transport"/>
    <property type="evidence" value="ECO:0007669"/>
    <property type="project" value="InterPro"/>
</dbReference>
<evidence type="ECO:0000256" key="3">
    <source>
        <dbReference type="ARBA" id="ARBA00022989"/>
    </source>
</evidence>
<evidence type="ECO:0000256" key="1">
    <source>
        <dbReference type="ARBA" id="ARBA00004141"/>
    </source>
</evidence>
<dbReference type="OrthoDB" id="1938633at2759"/>
<gene>
    <name evidence="5" type="ORF">AQUCO_04800012v1</name>
</gene>
<keyword evidence="2" id="KW-0812">Transmembrane</keyword>
<evidence type="ECO:0000256" key="4">
    <source>
        <dbReference type="ARBA" id="ARBA00023136"/>
    </source>
</evidence>
<evidence type="ECO:0000256" key="2">
    <source>
        <dbReference type="ARBA" id="ARBA00022692"/>
    </source>
</evidence>
<dbReference type="Pfam" id="PF11744">
    <property type="entry name" value="ALMT"/>
    <property type="match status" value="1"/>
</dbReference>
<accession>A0A2G5CKM1</accession>
<dbReference type="InterPro" id="IPR020966">
    <property type="entry name" value="ALMT"/>
</dbReference>
<dbReference type="STRING" id="218851.A0A2G5CKM1"/>
<evidence type="ECO:0000313" key="6">
    <source>
        <dbReference type="Proteomes" id="UP000230069"/>
    </source>
</evidence>
<dbReference type="Proteomes" id="UP000230069">
    <property type="component" value="Unassembled WGS sequence"/>
</dbReference>
<keyword evidence="3" id="KW-1133">Transmembrane helix</keyword>
<dbReference type="GO" id="GO:0016020">
    <property type="term" value="C:membrane"/>
    <property type="evidence" value="ECO:0007669"/>
    <property type="project" value="UniProtKB-SubCell"/>
</dbReference>
<reference evidence="5 6" key="1">
    <citation type="submission" date="2017-09" db="EMBL/GenBank/DDBJ databases">
        <title>WGS assembly of Aquilegia coerulea Goldsmith.</title>
        <authorList>
            <person name="Hodges S."/>
            <person name="Kramer E."/>
            <person name="Nordborg M."/>
            <person name="Tomkins J."/>
            <person name="Borevitz J."/>
            <person name="Derieg N."/>
            <person name="Yan J."/>
            <person name="Mihaltcheva S."/>
            <person name="Hayes R.D."/>
            <person name="Rokhsar D."/>
        </authorList>
    </citation>
    <scope>NUCLEOTIDE SEQUENCE [LARGE SCALE GENOMIC DNA]</scope>
    <source>
        <strain evidence="6">cv. Goldsmith</strain>
    </source>
</reference>
<organism evidence="5 6">
    <name type="scientific">Aquilegia coerulea</name>
    <name type="common">Rocky mountain columbine</name>
    <dbReference type="NCBI Taxonomy" id="218851"/>
    <lineage>
        <taxon>Eukaryota</taxon>
        <taxon>Viridiplantae</taxon>
        <taxon>Streptophyta</taxon>
        <taxon>Embryophyta</taxon>
        <taxon>Tracheophyta</taxon>
        <taxon>Spermatophyta</taxon>
        <taxon>Magnoliopsida</taxon>
        <taxon>Ranunculales</taxon>
        <taxon>Ranunculaceae</taxon>
        <taxon>Thalictroideae</taxon>
        <taxon>Aquilegia</taxon>
    </lineage>
</organism>
<dbReference type="InParanoid" id="A0A2G5CKM1"/>